<dbReference type="Proteomes" id="UP001186944">
    <property type="component" value="Unassembled WGS sequence"/>
</dbReference>
<reference evidence="2" key="1">
    <citation type="submission" date="2019-08" db="EMBL/GenBank/DDBJ databases">
        <title>The improved chromosome-level genome for the pearl oyster Pinctada fucata martensii using PacBio sequencing and Hi-C.</title>
        <authorList>
            <person name="Zheng Z."/>
        </authorList>
    </citation>
    <scope>NUCLEOTIDE SEQUENCE</scope>
    <source>
        <strain evidence="2">ZZ-2019</strain>
        <tissue evidence="2">Adductor muscle</tissue>
    </source>
</reference>
<sequence>MIQNIVSNGCHVVPVGDPDSPHCDHEWRISFSVAERTLMHSFNHTQFLVYSVLRLTLKRIIEEIFPGILCSYFMKTTLFYTAEKIPLELWRENNLESCFKTCLSVLYDYVDNIYCPNYFIPEYNMIKRKINHINRHGMLDIIRTIHNVGIVGILHLSGESHCLDDTLSATYMEYKLDGEFMFSRHFYQAFISIENIFPSLPYEAVTSYADCLSTFFRMLLECTQSELTNMMWYRGINSYCLRIMDCLFILPKNNKHKYCLNKTLKHMLTTGFRGDVTTEKLTMATYMYMVDKTESALYVIQKLLSDYPPYAIDDSGDELKRITYIDYMCGREYSIDYKLRRAYVPSYSLDSRCLNAFPHALKILISIMNSSSIDPLTYTYFLQSLCYVQLRDPFLLKKSTKCLINHIDDLKYDTDIADARMCVGIIKYVQGDYQSACRWLGSVYVIADNLPHPFIITRLSRSVLTYMSFLLNKYFSSEILTETNFIIYQR</sequence>
<dbReference type="InterPro" id="IPR046906">
    <property type="entry name" value="Mab-21_HhH/H2TH-like"/>
</dbReference>
<dbReference type="PANTHER" id="PTHR10656">
    <property type="entry name" value="CELL FATE DETERMINING PROTEIN MAB21-RELATED"/>
    <property type="match status" value="1"/>
</dbReference>
<dbReference type="AlphaFoldDB" id="A0AA89BSI5"/>
<evidence type="ECO:0000313" key="3">
    <source>
        <dbReference type="Proteomes" id="UP001186944"/>
    </source>
</evidence>
<comment type="caution">
    <text evidence="2">The sequence shown here is derived from an EMBL/GenBank/DDBJ whole genome shotgun (WGS) entry which is preliminary data.</text>
</comment>
<organism evidence="2 3">
    <name type="scientific">Pinctada imbricata</name>
    <name type="common">Atlantic pearl-oyster</name>
    <name type="synonym">Pinctada martensii</name>
    <dbReference type="NCBI Taxonomy" id="66713"/>
    <lineage>
        <taxon>Eukaryota</taxon>
        <taxon>Metazoa</taxon>
        <taxon>Spiralia</taxon>
        <taxon>Lophotrochozoa</taxon>
        <taxon>Mollusca</taxon>
        <taxon>Bivalvia</taxon>
        <taxon>Autobranchia</taxon>
        <taxon>Pteriomorphia</taxon>
        <taxon>Pterioida</taxon>
        <taxon>Pterioidea</taxon>
        <taxon>Pteriidae</taxon>
        <taxon>Pinctada</taxon>
    </lineage>
</organism>
<protein>
    <recommendedName>
        <fullName evidence="1">Mab-21-like HhH/H2TH-like domain-containing protein</fullName>
    </recommendedName>
</protein>
<feature type="domain" description="Mab-21-like HhH/H2TH-like" evidence="1">
    <location>
        <begin position="69"/>
        <end position="136"/>
    </location>
</feature>
<dbReference type="PANTHER" id="PTHR10656:SF69">
    <property type="entry name" value="MAB-21-LIKE HHH_H2TH-LIKE DOMAIN-CONTAINING PROTEIN"/>
    <property type="match status" value="1"/>
</dbReference>
<dbReference type="Gene3D" id="1.10.1410.40">
    <property type="match status" value="1"/>
</dbReference>
<gene>
    <name evidence="2" type="ORF">FSP39_022363</name>
</gene>
<keyword evidence="3" id="KW-1185">Reference proteome</keyword>
<dbReference type="Pfam" id="PF20266">
    <property type="entry name" value="Mab-21_C"/>
    <property type="match status" value="1"/>
</dbReference>
<evidence type="ECO:0000259" key="1">
    <source>
        <dbReference type="Pfam" id="PF20266"/>
    </source>
</evidence>
<evidence type="ECO:0000313" key="2">
    <source>
        <dbReference type="EMBL" id="KAK3093969.1"/>
    </source>
</evidence>
<proteinExistence type="predicted"/>
<accession>A0AA89BSI5</accession>
<name>A0AA89BSI5_PINIB</name>
<dbReference type="EMBL" id="VSWD01000009">
    <property type="protein sequence ID" value="KAK3093969.1"/>
    <property type="molecule type" value="Genomic_DNA"/>
</dbReference>